<accession>A0ABW6YZZ7</accession>
<keyword evidence="3" id="KW-1185">Reference proteome</keyword>
<organism evidence="2 3">
    <name type="scientific">Streptomyces eurythermus</name>
    <dbReference type="NCBI Taxonomy" id="42237"/>
    <lineage>
        <taxon>Bacteria</taxon>
        <taxon>Bacillati</taxon>
        <taxon>Actinomycetota</taxon>
        <taxon>Actinomycetes</taxon>
        <taxon>Kitasatosporales</taxon>
        <taxon>Streptomycetaceae</taxon>
        <taxon>Streptomyces</taxon>
    </lineage>
</organism>
<keyword evidence="1" id="KW-0472">Membrane</keyword>
<feature type="transmembrane region" description="Helical" evidence="1">
    <location>
        <begin position="36"/>
        <end position="52"/>
    </location>
</feature>
<gene>
    <name evidence="2" type="ORF">ACF1HC_23150</name>
</gene>
<dbReference type="Proteomes" id="UP001603418">
    <property type="component" value="Unassembled WGS sequence"/>
</dbReference>
<sequence>MPRADRRRRALVWGGTGGAVAAVAGAALLWNPGQALAWAAGVMAAAAAAYLGQQAPQQLQEALARRRAARDLTDGDPLAVAVEIRNHDYVTLDLGDGVVDVPAAGHTVRIVVTSTAPSAVVLTGLRAEVLSRAEVSGDLARHAAELPVRRFEVLLDSDPPQIRALAESDFPYRIATDESEVLDLLVSTERGLVRWVLWLDWTSAGRQGSTRIDLRGHAFRTAARLPSGAR</sequence>
<evidence type="ECO:0000313" key="2">
    <source>
        <dbReference type="EMBL" id="MFF9884466.1"/>
    </source>
</evidence>
<dbReference type="EMBL" id="JBICBM010000010">
    <property type="protein sequence ID" value="MFF9884466.1"/>
    <property type="molecule type" value="Genomic_DNA"/>
</dbReference>
<name>A0ABW6YZZ7_9ACTN</name>
<dbReference type="InterPro" id="IPR006311">
    <property type="entry name" value="TAT_signal"/>
</dbReference>
<dbReference type="PROSITE" id="PS51318">
    <property type="entry name" value="TAT"/>
    <property type="match status" value="1"/>
</dbReference>
<protein>
    <submittedName>
        <fullName evidence="2">Uncharacterized protein</fullName>
    </submittedName>
</protein>
<reference evidence="2 3" key="1">
    <citation type="submission" date="2024-10" db="EMBL/GenBank/DDBJ databases">
        <title>The Natural Products Discovery Center: Release of the First 8490 Sequenced Strains for Exploring Actinobacteria Biosynthetic Diversity.</title>
        <authorList>
            <person name="Kalkreuter E."/>
            <person name="Kautsar S.A."/>
            <person name="Yang D."/>
            <person name="Bader C.D."/>
            <person name="Teijaro C.N."/>
            <person name="Fluegel L."/>
            <person name="Davis C.M."/>
            <person name="Simpson J.R."/>
            <person name="Lauterbach L."/>
            <person name="Steele A.D."/>
            <person name="Gui C."/>
            <person name="Meng S."/>
            <person name="Li G."/>
            <person name="Viehrig K."/>
            <person name="Ye F."/>
            <person name="Su P."/>
            <person name="Kiefer A.F."/>
            <person name="Nichols A."/>
            <person name="Cepeda A.J."/>
            <person name="Yan W."/>
            <person name="Fan B."/>
            <person name="Jiang Y."/>
            <person name="Adhikari A."/>
            <person name="Zheng C.-J."/>
            <person name="Schuster L."/>
            <person name="Cowan T.M."/>
            <person name="Smanski M.J."/>
            <person name="Chevrette M.G."/>
            <person name="De Carvalho L.P.S."/>
            <person name="Shen B."/>
        </authorList>
    </citation>
    <scope>NUCLEOTIDE SEQUENCE [LARGE SCALE GENOMIC DNA]</scope>
    <source>
        <strain evidence="2 3">NPDC013366</strain>
    </source>
</reference>
<keyword evidence="1" id="KW-0812">Transmembrane</keyword>
<evidence type="ECO:0000313" key="3">
    <source>
        <dbReference type="Proteomes" id="UP001603418"/>
    </source>
</evidence>
<keyword evidence="1" id="KW-1133">Transmembrane helix</keyword>
<evidence type="ECO:0000256" key="1">
    <source>
        <dbReference type="SAM" id="Phobius"/>
    </source>
</evidence>
<proteinExistence type="predicted"/>
<dbReference type="RefSeq" id="WP_167513104.1">
    <property type="nucleotide sequence ID" value="NZ_JBEYZS010000114.1"/>
</dbReference>
<feature type="transmembrane region" description="Helical" evidence="1">
    <location>
        <begin position="12"/>
        <end position="30"/>
    </location>
</feature>
<comment type="caution">
    <text evidence="2">The sequence shown here is derived from an EMBL/GenBank/DDBJ whole genome shotgun (WGS) entry which is preliminary data.</text>
</comment>